<evidence type="ECO:0000313" key="15">
    <source>
        <dbReference type="Proteomes" id="UP001329430"/>
    </source>
</evidence>
<evidence type="ECO:0000256" key="4">
    <source>
        <dbReference type="ARBA" id="ARBA00022737"/>
    </source>
</evidence>
<dbReference type="AlphaFoldDB" id="A0AAN7ZJM0"/>
<dbReference type="SUPFAM" id="SSF50978">
    <property type="entry name" value="WD40 repeat-like"/>
    <property type="match status" value="1"/>
</dbReference>
<accession>A0AAN7ZJM0</accession>
<dbReference type="PANTHER" id="PTHR12442">
    <property type="entry name" value="DYNEIN INTERMEDIATE CHAIN"/>
    <property type="match status" value="1"/>
</dbReference>
<evidence type="ECO:0000256" key="13">
    <source>
        <dbReference type="SAM" id="MobiDB-lite"/>
    </source>
</evidence>
<dbReference type="GO" id="GO:0005858">
    <property type="term" value="C:axonemal dynein complex"/>
    <property type="evidence" value="ECO:0007669"/>
    <property type="project" value="TreeGrafter"/>
</dbReference>
<keyword evidence="15" id="KW-1185">Reference proteome</keyword>
<reference evidence="14 15" key="1">
    <citation type="journal article" date="2024" name="Insects">
        <title>An Improved Chromosome-Level Genome Assembly of the Firefly Pyrocoelia pectoralis.</title>
        <authorList>
            <person name="Fu X."/>
            <person name="Meyer-Rochow V.B."/>
            <person name="Ballantyne L."/>
            <person name="Zhu X."/>
        </authorList>
    </citation>
    <scope>NUCLEOTIDE SEQUENCE [LARGE SCALE GENOMIC DNA]</scope>
    <source>
        <strain evidence="14">XCY_ONT2</strain>
    </source>
</reference>
<name>A0AAN7ZJM0_9COLE</name>
<keyword evidence="8" id="KW-0966">Cell projection</keyword>
<keyword evidence="5" id="KW-0282">Flagellum</keyword>
<dbReference type="InterPro" id="IPR001680">
    <property type="entry name" value="WD40_rpt"/>
</dbReference>
<evidence type="ECO:0000313" key="14">
    <source>
        <dbReference type="EMBL" id="KAK5645037.1"/>
    </source>
</evidence>
<keyword evidence="2" id="KW-0963">Cytoplasm</keyword>
<comment type="caution">
    <text evidence="14">The sequence shown here is derived from an EMBL/GenBank/DDBJ whole genome shotgun (WGS) entry which is preliminary data.</text>
</comment>
<feature type="repeat" description="WD" evidence="12">
    <location>
        <begin position="542"/>
        <end position="574"/>
    </location>
</feature>
<dbReference type="SMART" id="SM00320">
    <property type="entry name" value="WD40"/>
    <property type="match status" value="6"/>
</dbReference>
<dbReference type="InterPro" id="IPR050687">
    <property type="entry name" value="Dynein_IC"/>
</dbReference>
<evidence type="ECO:0000256" key="7">
    <source>
        <dbReference type="ARBA" id="ARBA00023212"/>
    </source>
</evidence>
<evidence type="ECO:0000256" key="2">
    <source>
        <dbReference type="ARBA" id="ARBA00022490"/>
    </source>
</evidence>
<dbReference type="PANTHER" id="PTHR12442:SF12">
    <property type="entry name" value="DYNEIN AXONEMAL INTERMEDIATE CHAIN 4"/>
    <property type="match status" value="1"/>
</dbReference>
<keyword evidence="4" id="KW-0677">Repeat</keyword>
<dbReference type="GO" id="GO:0003341">
    <property type="term" value="P:cilium movement"/>
    <property type="evidence" value="ECO:0007669"/>
    <property type="project" value="TreeGrafter"/>
</dbReference>
<dbReference type="GO" id="GO:0120293">
    <property type="term" value="C:dynein axonemal particle"/>
    <property type="evidence" value="ECO:0007669"/>
    <property type="project" value="UniProtKB-SubCell"/>
</dbReference>
<evidence type="ECO:0000256" key="3">
    <source>
        <dbReference type="ARBA" id="ARBA00022574"/>
    </source>
</evidence>
<feature type="region of interest" description="Disordered" evidence="13">
    <location>
        <begin position="1"/>
        <end position="22"/>
    </location>
</feature>
<dbReference type="InterPro" id="IPR015943">
    <property type="entry name" value="WD40/YVTN_repeat-like_dom_sf"/>
</dbReference>
<protein>
    <recommendedName>
        <fullName evidence="10">Dynein axonemal intermediate chain 4</fullName>
    </recommendedName>
    <alternativeName>
        <fullName evidence="11">WD repeat-containing protein 78</fullName>
    </alternativeName>
</protein>
<evidence type="ECO:0000256" key="12">
    <source>
        <dbReference type="PROSITE-ProRule" id="PRU00221"/>
    </source>
</evidence>
<gene>
    <name evidence="14" type="ORF">RI129_006337</name>
</gene>
<evidence type="ECO:0000256" key="5">
    <source>
        <dbReference type="ARBA" id="ARBA00022846"/>
    </source>
</evidence>
<dbReference type="EMBL" id="JAVRBK010000004">
    <property type="protein sequence ID" value="KAK5645037.1"/>
    <property type="molecule type" value="Genomic_DNA"/>
</dbReference>
<keyword evidence="6" id="KW-0969">Cilium</keyword>
<dbReference type="Gene3D" id="2.130.10.10">
    <property type="entry name" value="YVTN repeat-like/Quinoprotein amine dehydrogenase"/>
    <property type="match status" value="2"/>
</dbReference>
<proteinExistence type="predicted"/>
<comment type="subcellular location">
    <subcellularLocation>
        <location evidence="1">Cytoplasm</location>
        <location evidence="1">Cytoskeleton</location>
        <location evidence="1">Flagellum axoneme</location>
    </subcellularLocation>
    <subcellularLocation>
        <location evidence="9">Dynein axonemal particle</location>
    </subcellularLocation>
</comment>
<dbReference type="GO" id="GO:0045503">
    <property type="term" value="F:dynein light chain binding"/>
    <property type="evidence" value="ECO:0007669"/>
    <property type="project" value="TreeGrafter"/>
</dbReference>
<dbReference type="Proteomes" id="UP001329430">
    <property type="component" value="Chromosome 4"/>
</dbReference>
<evidence type="ECO:0000256" key="1">
    <source>
        <dbReference type="ARBA" id="ARBA00004611"/>
    </source>
</evidence>
<dbReference type="GO" id="GO:0045504">
    <property type="term" value="F:dynein heavy chain binding"/>
    <property type="evidence" value="ECO:0007669"/>
    <property type="project" value="TreeGrafter"/>
</dbReference>
<keyword evidence="3 12" id="KW-0853">WD repeat</keyword>
<evidence type="ECO:0000256" key="9">
    <source>
        <dbReference type="ARBA" id="ARBA00024190"/>
    </source>
</evidence>
<dbReference type="PROSITE" id="PS50082">
    <property type="entry name" value="WD_REPEATS_2"/>
    <property type="match status" value="1"/>
</dbReference>
<organism evidence="14 15">
    <name type="scientific">Pyrocoelia pectoralis</name>
    <dbReference type="NCBI Taxonomy" id="417401"/>
    <lineage>
        <taxon>Eukaryota</taxon>
        <taxon>Metazoa</taxon>
        <taxon>Ecdysozoa</taxon>
        <taxon>Arthropoda</taxon>
        <taxon>Hexapoda</taxon>
        <taxon>Insecta</taxon>
        <taxon>Pterygota</taxon>
        <taxon>Neoptera</taxon>
        <taxon>Endopterygota</taxon>
        <taxon>Coleoptera</taxon>
        <taxon>Polyphaga</taxon>
        <taxon>Elateriformia</taxon>
        <taxon>Elateroidea</taxon>
        <taxon>Lampyridae</taxon>
        <taxon>Lampyrinae</taxon>
        <taxon>Pyrocoelia</taxon>
    </lineage>
</organism>
<evidence type="ECO:0000256" key="6">
    <source>
        <dbReference type="ARBA" id="ARBA00023069"/>
    </source>
</evidence>
<keyword evidence="7" id="KW-0206">Cytoskeleton</keyword>
<sequence>MNKNSRLHTVDINHPKKVQKSQIKPALTKKKTGVVKVLLDNEDVTPEALNPLLNEATKMVTEIVTHIRTLDEKITADGKLFTQSTSRFHSELHKQQIFADTVFRQSYRTLSLIDEIVIEPERKLTLSSESVTKLDDHDNVERGVVQTALVKMPPHISLLLKETPTIFLLELPSKTVDKNSDEAAQVEKDNSTYEYLTVGKGRNRKVVNAEVQTAQILLKTRTTEAEDVKRKHNEAFASEWDMYDSYAMQCQQKEEVDNVNETYIEKEDEELSQESLELLNLFRNDSFQEALCITERLLANNNFNAEQKRFRGLSDPDPHRENIEYKYDLNLLWTFANKETNGKCVSTLAWNEDNSDILAVGYGKFYYTDKTNGMVMLWNIKNPVQPERTYKFEQPVTALHFSKKNPNLLGIGFYDGTVQILDVSSRDIRLIGRSCKDSPIFEPIWQVVWYQGSDYFKGIEQIITSSQDGRIKIMRISKAEGKLKGIKTLRRCHIPGIPVKRHAAALVFRQHPVNGSIYYVGTSEGTIHKCSRNHYHQHLDLFLAHQGPLYELKFSPFCNKLFMTCGDDWHVRVWADGITEPLFELTKGFQSIQSADWSPTHSTVIVNVCGNNIYIWDFQRKTYDPQSITVSPTNCKNTVVRFTKSGSCIAVGDIEGNVNIFSLDNMPFPAYFEDDLLYNSIIRSLITRPDLIRQIKKSGKLKFNNTDFAKNF</sequence>
<evidence type="ECO:0000256" key="11">
    <source>
        <dbReference type="ARBA" id="ARBA00041557"/>
    </source>
</evidence>
<evidence type="ECO:0000256" key="10">
    <source>
        <dbReference type="ARBA" id="ARBA00040002"/>
    </source>
</evidence>
<evidence type="ECO:0000256" key="8">
    <source>
        <dbReference type="ARBA" id="ARBA00023273"/>
    </source>
</evidence>
<dbReference type="InterPro" id="IPR036322">
    <property type="entry name" value="WD40_repeat_dom_sf"/>
</dbReference>
<dbReference type="Pfam" id="PF00400">
    <property type="entry name" value="WD40"/>
    <property type="match status" value="1"/>
</dbReference>